<dbReference type="PANTHER" id="PTHR45786:SF74">
    <property type="entry name" value="ATP-DEPENDENT DNA HELICASE"/>
    <property type="match status" value="1"/>
</dbReference>
<dbReference type="PANTHER" id="PTHR45786">
    <property type="entry name" value="DNA BINDING PROTEIN-LIKE"/>
    <property type="match status" value="1"/>
</dbReference>
<evidence type="ECO:0000313" key="3">
    <source>
        <dbReference type="Proteomes" id="UP001151760"/>
    </source>
</evidence>
<keyword evidence="2" id="KW-0347">Helicase</keyword>
<organism evidence="2 3">
    <name type="scientific">Tanacetum coccineum</name>
    <dbReference type="NCBI Taxonomy" id="301880"/>
    <lineage>
        <taxon>Eukaryota</taxon>
        <taxon>Viridiplantae</taxon>
        <taxon>Streptophyta</taxon>
        <taxon>Embryophyta</taxon>
        <taxon>Tracheophyta</taxon>
        <taxon>Spermatophyta</taxon>
        <taxon>Magnoliopsida</taxon>
        <taxon>eudicotyledons</taxon>
        <taxon>Gunneridae</taxon>
        <taxon>Pentapetalae</taxon>
        <taxon>asterids</taxon>
        <taxon>campanulids</taxon>
        <taxon>Asterales</taxon>
        <taxon>Asteraceae</taxon>
        <taxon>Asteroideae</taxon>
        <taxon>Anthemideae</taxon>
        <taxon>Anthemidinae</taxon>
        <taxon>Tanacetum</taxon>
    </lineage>
</organism>
<feature type="domain" description="Helitron helicase-like" evidence="1">
    <location>
        <begin position="106"/>
        <end position="257"/>
    </location>
</feature>
<evidence type="ECO:0000259" key="1">
    <source>
        <dbReference type="Pfam" id="PF14214"/>
    </source>
</evidence>
<proteinExistence type="predicted"/>
<keyword evidence="2" id="KW-0067">ATP-binding</keyword>
<dbReference type="Pfam" id="PF14214">
    <property type="entry name" value="Helitron_like_N"/>
    <property type="match status" value="1"/>
</dbReference>
<gene>
    <name evidence="2" type="ORF">Tco_1124193</name>
</gene>
<evidence type="ECO:0000313" key="2">
    <source>
        <dbReference type="EMBL" id="GJU07763.1"/>
    </source>
</evidence>
<keyword evidence="2" id="KW-0547">Nucleotide-binding</keyword>
<keyword evidence="2" id="KW-0378">Hydrolase</keyword>
<comment type="caution">
    <text evidence="2">The sequence shown here is derived from an EMBL/GenBank/DDBJ whole genome shotgun (WGS) entry which is preliminary data.</text>
</comment>
<reference evidence="2" key="2">
    <citation type="submission" date="2022-01" db="EMBL/GenBank/DDBJ databases">
        <authorList>
            <person name="Yamashiro T."/>
            <person name="Shiraishi A."/>
            <person name="Satake H."/>
            <person name="Nakayama K."/>
        </authorList>
    </citation>
    <scope>NUCLEOTIDE SEQUENCE</scope>
</reference>
<dbReference type="EMBL" id="BQNB010021570">
    <property type="protein sequence ID" value="GJU07763.1"/>
    <property type="molecule type" value="Genomic_DNA"/>
</dbReference>
<accession>A0ABQ5J5I0</accession>
<protein>
    <submittedName>
        <fullName evidence="2">DNA helicase PIF1, ATP-dependent</fullName>
    </submittedName>
</protein>
<keyword evidence="3" id="KW-1185">Reference proteome</keyword>
<name>A0ABQ5J5I0_9ASTR</name>
<reference evidence="2" key="1">
    <citation type="journal article" date="2022" name="Int. J. Mol. Sci.">
        <title>Draft Genome of Tanacetum Coccineum: Genomic Comparison of Closely Related Tanacetum-Family Plants.</title>
        <authorList>
            <person name="Yamashiro T."/>
            <person name="Shiraishi A."/>
            <person name="Nakayama K."/>
            <person name="Satake H."/>
        </authorList>
    </citation>
    <scope>NUCLEOTIDE SEQUENCE</scope>
</reference>
<dbReference type="InterPro" id="IPR025476">
    <property type="entry name" value="Helitron_helicase-like"/>
</dbReference>
<dbReference type="Proteomes" id="UP001151760">
    <property type="component" value="Unassembled WGS sequence"/>
</dbReference>
<dbReference type="GO" id="GO:0004386">
    <property type="term" value="F:helicase activity"/>
    <property type="evidence" value="ECO:0007669"/>
    <property type="project" value="UniProtKB-KW"/>
</dbReference>
<sequence length="527" mass="60981">MNEGSLADRPSIPTWANMLNKSIFLTSNTNIGQDGKNPQLLQFKASRYTYGRRRAKTDHSVNSGRGPYTFRINGQNYHRMGSLLPAEGVPSRYAQLYFFDMQNEIRNRMSAFISKETPETYLVDAFTAIEEQWLNWTRNNQDILRVDLYHNLCDYVTRGDTSATGLGKRIVLPQTYIGSPRYMMYNYQDVMALCQTYGNPDLFITFTSNLKWPEIAEMLAYIPGQKSHDRPEVGTRVFKMNLRDLLEDLTRHHIFGKSCAGRLIKDIISAELPCLTNDPDAYKVVSEFMLHGPRRAETKHTPCTKEGKCSKHFPKKFLAETIINKDGYPVYHRKNNEITAVKGNFTYNNKHVVPHNRYPLLKYHAHINVEWCNSSKAIKYLFNYLNKGPDRATIAIQENVKAGAKGASDHIMVVDEIKNYLNCRYPDLNLSDEQVRNYCLLEIQDLLNTHGKSLTDFKDLPQPNPKLLTNLDNLLLREALSFNANKSKMIILLHPWTKRYRENFLIQDHNRKIKIRTNDCACCRIFK</sequence>